<organism evidence="1 2">
    <name type="scientific">Chryseobacterium jejuense</name>
    <dbReference type="NCBI Taxonomy" id="445960"/>
    <lineage>
        <taxon>Bacteria</taxon>
        <taxon>Pseudomonadati</taxon>
        <taxon>Bacteroidota</taxon>
        <taxon>Flavobacteriia</taxon>
        <taxon>Flavobacteriales</taxon>
        <taxon>Weeksellaceae</taxon>
        <taxon>Chryseobacterium group</taxon>
        <taxon>Chryseobacterium</taxon>
    </lineage>
</organism>
<name>A0A2X2WZQ6_CHRJE</name>
<protein>
    <recommendedName>
        <fullName evidence="3">RloB-like protein</fullName>
    </recommendedName>
</protein>
<dbReference type="RefSeq" id="WP_111994837.1">
    <property type="nucleotide sequence ID" value="NZ_UAWB01000012.1"/>
</dbReference>
<accession>A0A2X2WZQ6</accession>
<dbReference type="Proteomes" id="UP000251670">
    <property type="component" value="Unassembled WGS sequence"/>
</dbReference>
<gene>
    <name evidence="1" type="ORF">NCTC13492_03201</name>
</gene>
<evidence type="ECO:0000313" key="1">
    <source>
        <dbReference type="EMBL" id="SQB46138.1"/>
    </source>
</evidence>
<reference evidence="1 2" key="1">
    <citation type="submission" date="2018-06" db="EMBL/GenBank/DDBJ databases">
        <authorList>
            <consortium name="Pathogen Informatics"/>
            <person name="Doyle S."/>
        </authorList>
    </citation>
    <scope>NUCLEOTIDE SEQUENCE [LARGE SCALE GENOMIC DNA]</scope>
    <source>
        <strain evidence="1 2">NCTC13492</strain>
    </source>
</reference>
<evidence type="ECO:0008006" key="3">
    <source>
        <dbReference type="Google" id="ProtNLM"/>
    </source>
</evidence>
<evidence type="ECO:0000313" key="2">
    <source>
        <dbReference type="Proteomes" id="UP000251670"/>
    </source>
</evidence>
<dbReference type="AlphaFoldDB" id="A0A2X2WZQ6"/>
<dbReference type="EMBL" id="UAWB01000012">
    <property type="protein sequence ID" value="SQB46138.1"/>
    <property type="molecule type" value="Genomic_DNA"/>
</dbReference>
<sequence length="184" mass="22104">MAKNILFVFEGEKTEASIVKNLRKFFIKENTIITCAFCSTIYQIYKEIKEDEDLDTFTLLRERKQNEESLKKYNTSNFAEIYLFFDYDGHDPIASDEKLEKLLNFFDEETEKGKLYISYPMIESLKHFPQRGCFKNLKVKCKENIQYKKIVNANCSRKIIDFNSYNKNTWKWIIREHLKKEIIL</sequence>
<proteinExistence type="predicted"/>
<dbReference type="STRING" id="445960.SAMN05421542_3868"/>